<dbReference type="PANTHER" id="PTHR44379:SF8">
    <property type="entry name" value="XANTHINE DEHYDROGENASE IRON-SULFUR-BINDING SUBUNIT XDHC-RELATED"/>
    <property type="match status" value="1"/>
</dbReference>
<dbReference type="InterPro" id="IPR006058">
    <property type="entry name" value="2Fe2S_fd_BS"/>
</dbReference>
<accession>A0A1H6EYS0</accession>
<dbReference type="CDD" id="cd00207">
    <property type="entry name" value="fer2"/>
    <property type="match status" value="1"/>
</dbReference>
<sequence>MPSQIVSLVVNGEEREFIAAPGATLLASLREALGLTAAKRGCAQGACGTCTVLVDGRPEVSCLVAVETVAGHSIRTLEGVAAGGELDEVQSAFVDCFATQCGFCTAGMIMVAEELLDRNPDPSEDDVIEAISGNVCRCTGYRPIVIAILEAARRRAVRR</sequence>
<dbReference type="SUPFAM" id="SSF47741">
    <property type="entry name" value="CO dehydrogenase ISP C-domain like"/>
    <property type="match status" value="1"/>
</dbReference>
<organism evidence="7 8">
    <name type="scientific">Nonomuraea solani</name>
    <dbReference type="NCBI Taxonomy" id="1144553"/>
    <lineage>
        <taxon>Bacteria</taxon>
        <taxon>Bacillati</taxon>
        <taxon>Actinomycetota</taxon>
        <taxon>Actinomycetes</taxon>
        <taxon>Streptosporangiales</taxon>
        <taxon>Streptosporangiaceae</taxon>
        <taxon>Nonomuraea</taxon>
    </lineage>
</organism>
<keyword evidence="3" id="KW-0560">Oxidoreductase</keyword>
<dbReference type="AlphaFoldDB" id="A0A1H6EYS0"/>
<evidence type="ECO:0000313" key="7">
    <source>
        <dbReference type="EMBL" id="SEH02096.1"/>
    </source>
</evidence>
<evidence type="ECO:0000313" key="8">
    <source>
        <dbReference type="Proteomes" id="UP000236732"/>
    </source>
</evidence>
<dbReference type="InterPro" id="IPR051452">
    <property type="entry name" value="Diverse_Oxidoreductases"/>
</dbReference>
<protein>
    <submittedName>
        <fullName evidence="7">Carbon-monoxide dehydrogenase small subunit</fullName>
    </submittedName>
</protein>
<dbReference type="InterPro" id="IPR002888">
    <property type="entry name" value="2Fe-2S-bd"/>
</dbReference>
<keyword evidence="8" id="KW-1185">Reference proteome</keyword>
<evidence type="ECO:0000256" key="2">
    <source>
        <dbReference type="ARBA" id="ARBA00022723"/>
    </source>
</evidence>
<dbReference type="PROSITE" id="PS51085">
    <property type="entry name" value="2FE2S_FER_2"/>
    <property type="match status" value="1"/>
</dbReference>
<dbReference type="PANTHER" id="PTHR44379">
    <property type="entry name" value="OXIDOREDUCTASE WITH IRON-SULFUR SUBUNIT"/>
    <property type="match status" value="1"/>
</dbReference>
<dbReference type="Gene3D" id="1.10.150.120">
    <property type="entry name" value="[2Fe-2S]-binding domain"/>
    <property type="match status" value="1"/>
</dbReference>
<keyword evidence="1" id="KW-0001">2Fe-2S</keyword>
<keyword evidence="4" id="KW-0408">Iron</keyword>
<keyword evidence="2" id="KW-0479">Metal-binding</keyword>
<dbReference type="GO" id="GO:0046872">
    <property type="term" value="F:metal ion binding"/>
    <property type="evidence" value="ECO:0007669"/>
    <property type="project" value="UniProtKB-KW"/>
</dbReference>
<dbReference type="InterPro" id="IPR036884">
    <property type="entry name" value="2Fe-2S-bd_dom_sf"/>
</dbReference>
<dbReference type="EMBL" id="FNVT01000024">
    <property type="protein sequence ID" value="SEH02096.1"/>
    <property type="molecule type" value="Genomic_DNA"/>
</dbReference>
<dbReference type="OrthoDB" id="159930at2"/>
<keyword evidence="5" id="KW-0411">Iron-sulfur</keyword>
<dbReference type="Proteomes" id="UP000236732">
    <property type="component" value="Unassembled WGS sequence"/>
</dbReference>
<evidence type="ECO:0000256" key="5">
    <source>
        <dbReference type="ARBA" id="ARBA00023014"/>
    </source>
</evidence>
<dbReference type="GO" id="GO:0016491">
    <property type="term" value="F:oxidoreductase activity"/>
    <property type="evidence" value="ECO:0007669"/>
    <property type="project" value="UniProtKB-KW"/>
</dbReference>
<name>A0A1H6EYS0_9ACTN</name>
<proteinExistence type="predicted"/>
<evidence type="ECO:0000256" key="3">
    <source>
        <dbReference type="ARBA" id="ARBA00023002"/>
    </source>
</evidence>
<reference evidence="7 8" key="1">
    <citation type="submission" date="2016-10" db="EMBL/GenBank/DDBJ databases">
        <authorList>
            <person name="de Groot N.N."/>
        </authorList>
    </citation>
    <scope>NUCLEOTIDE SEQUENCE [LARGE SCALE GENOMIC DNA]</scope>
    <source>
        <strain evidence="7 8">CGMCC 4.7037</strain>
    </source>
</reference>
<evidence type="ECO:0000256" key="4">
    <source>
        <dbReference type="ARBA" id="ARBA00023004"/>
    </source>
</evidence>
<dbReference type="InterPro" id="IPR012675">
    <property type="entry name" value="Beta-grasp_dom_sf"/>
</dbReference>
<feature type="domain" description="2Fe-2S ferredoxin-type" evidence="6">
    <location>
        <begin position="4"/>
        <end position="80"/>
    </location>
</feature>
<dbReference type="SUPFAM" id="SSF54292">
    <property type="entry name" value="2Fe-2S ferredoxin-like"/>
    <property type="match status" value="1"/>
</dbReference>
<dbReference type="InterPro" id="IPR036010">
    <property type="entry name" value="2Fe-2S_ferredoxin-like_sf"/>
</dbReference>
<dbReference type="Pfam" id="PF00111">
    <property type="entry name" value="Fer2"/>
    <property type="match status" value="1"/>
</dbReference>
<dbReference type="RefSeq" id="WP_103963165.1">
    <property type="nucleotide sequence ID" value="NZ_FNVT01000024.1"/>
</dbReference>
<dbReference type="Gene3D" id="3.10.20.30">
    <property type="match status" value="1"/>
</dbReference>
<dbReference type="InterPro" id="IPR001041">
    <property type="entry name" value="2Fe-2S_ferredoxin-type"/>
</dbReference>
<dbReference type="PROSITE" id="PS00197">
    <property type="entry name" value="2FE2S_FER_1"/>
    <property type="match status" value="1"/>
</dbReference>
<gene>
    <name evidence="7" type="ORF">SAMN05444920_12430</name>
</gene>
<dbReference type="Pfam" id="PF01799">
    <property type="entry name" value="Fer2_2"/>
    <property type="match status" value="1"/>
</dbReference>
<dbReference type="GO" id="GO:0051537">
    <property type="term" value="F:2 iron, 2 sulfur cluster binding"/>
    <property type="evidence" value="ECO:0007669"/>
    <property type="project" value="UniProtKB-KW"/>
</dbReference>
<evidence type="ECO:0000259" key="6">
    <source>
        <dbReference type="PROSITE" id="PS51085"/>
    </source>
</evidence>
<evidence type="ECO:0000256" key="1">
    <source>
        <dbReference type="ARBA" id="ARBA00022714"/>
    </source>
</evidence>